<dbReference type="GO" id="GO:0046872">
    <property type="term" value="F:metal ion binding"/>
    <property type="evidence" value="ECO:0007669"/>
    <property type="project" value="UniProtKB-KW"/>
</dbReference>
<evidence type="ECO:0000313" key="3">
    <source>
        <dbReference type="EMBL" id="MFC6787582.1"/>
    </source>
</evidence>
<accession>A0ABD5TGS7</accession>
<evidence type="ECO:0000259" key="2">
    <source>
        <dbReference type="Pfam" id="PF12850"/>
    </source>
</evidence>
<dbReference type="AlphaFoldDB" id="A0ABD5TGS7"/>
<dbReference type="SUPFAM" id="SSF56300">
    <property type="entry name" value="Metallo-dependent phosphatases"/>
    <property type="match status" value="1"/>
</dbReference>
<organism evidence="3 4">
    <name type="scientific">Halobaculum halobium</name>
    <dbReference type="NCBI Taxonomy" id="3032281"/>
    <lineage>
        <taxon>Archaea</taxon>
        <taxon>Methanobacteriati</taxon>
        <taxon>Methanobacteriota</taxon>
        <taxon>Stenosarchaea group</taxon>
        <taxon>Halobacteria</taxon>
        <taxon>Halobacteriales</taxon>
        <taxon>Haloferacaceae</taxon>
        <taxon>Halobaculum</taxon>
    </lineage>
</organism>
<reference evidence="3 4" key="1">
    <citation type="journal article" date="2019" name="Int. J. Syst. Evol. Microbiol.">
        <title>The Global Catalogue of Microorganisms (GCM) 10K type strain sequencing project: providing services to taxonomists for standard genome sequencing and annotation.</title>
        <authorList>
            <consortium name="The Broad Institute Genomics Platform"/>
            <consortium name="The Broad Institute Genome Sequencing Center for Infectious Disease"/>
            <person name="Wu L."/>
            <person name="Ma J."/>
        </authorList>
    </citation>
    <scope>NUCLEOTIDE SEQUENCE [LARGE SCALE GENOMIC DNA]</scope>
    <source>
        <strain evidence="3 4">SYNS20</strain>
    </source>
</reference>
<dbReference type="Proteomes" id="UP001596443">
    <property type="component" value="Unassembled WGS sequence"/>
</dbReference>
<dbReference type="CDD" id="cd00841">
    <property type="entry name" value="MPP_YfcE"/>
    <property type="match status" value="1"/>
</dbReference>
<dbReference type="GO" id="GO:0016787">
    <property type="term" value="F:hydrolase activity"/>
    <property type="evidence" value="ECO:0007669"/>
    <property type="project" value="UniProtKB-UniRule"/>
</dbReference>
<sequence length="171" mass="17909">MLVGVVSDTHDNAQYVEAAVDAFADAAVDVAIHCGDIVAPFSATPFEPGSGDNPDADWAFHAVRGNNDGEWALADAVDAFGTYHGEFAELTLGSAEFAVYHGTSEPIVDALLASGSYDYVCRGHTHERVHEERDGTVHLNPGGVPIPGREKGPSAALVDTASGEVSFERLG</sequence>
<proteinExistence type="inferred from homology"/>
<dbReference type="RefSeq" id="WP_284061732.1">
    <property type="nucleotide sequence ID" value="NZ_CP126158.1"/>
</dbReference>
<dbReference type="InterPro" id="IPR041802">
    <property type="entry name" value="MPP_YfcE"/>
</dbReference>
<comment type="similarity">
    <text evidence="1">Belongs to the metallophosphoesterase superfamily. YfcE family.</text>
</comment>
<comment type="caution">
    <text evidence="3">The sequence shown here is derived from an EMBL/GenBank/DDBJ whole genome shotgun (WGS) entry which is preliminary data.</text>
</comment>
<dbReference type="EC" id="3.1.4.-" evidence="1"/>
<keyword evidence="4" id="KW-1185">Reference proteome</keyword>
<evidence type="ECO:0000256" key="1">
    <source>
        <dbReference type="RuleBase" id="RU362039"/>
    </source>
</evidence>
<dbReference type="PANTHER" id="PTHR43165:SF1">
    <property type="entry name" value="PHOSPHODIESTERASE MJ0936"/>
    <property type="match status" value="1"/>
</dbReference>
<dbReference type="NCBIfam" id="TIGR00040">
    <property type="entry name" value="yfcE"/>
    <property type="match status" value="1"/>
</dbReference>
<feature type="domain" description="Calcineurin-like phosphoesterase" evidence="2">
    <location>
        <begin position="1"/>
        <end position="162"/>
    </location>
</feature>
<dbReference type="PANTHER" id="PTHR43165">
    <property type="entry name" value="METALLOPHOSPHOESTERASE"/>
    <property type="match status" value="1"/>
</dbReference>
<gene>
    <name evidence="3" type="ORF">ACFQFD_16710</name>
</gene>
<keyword evidence="1" id="KW-0479">Metal-binding</keyword>
<dbReference type="InterPro" id="IPR000979">
    <property type="entry name" value="Phosphodiesterase_MJ0936/Vps29"/>
</dbReference>
<dbReference type="Gene3D" id="3.60.21.10">
    <property type="match status" value="1"/>
</dbReference>
<protein>
    <recommendedName>
        <fullName evidence="1">Phosphoesterase</fullName>
        <ecNumber evidence="1">3.1.4.-</ecNumber>
    </recommendedName>
</protein>
<dbReference type="EMBL" id="JBHSWX010000012">
    <property type="protein sequence ID" value="MFC6787582.1"/>
    <property type="molecule type" value="Genomic_DNA"/>
</dbReference>
<comment type="cofactor">
    <cofactor evidence="1">
        <name>a divalent metal cation</name>
        <dbReference type="ChEBI" id="CHEBI:60240"/>
    </cofactor>
</comment>
<dbReference type="InterPro" id="IPR024654">
    <property type="entry name" value="Calcineurin-like_PHP_lpxH"/>
</dbReference>
<dbReference type="Pfam" id="PF12850">
    <property type="entry name" value="Metallophos_2"/>
    <property type="match status" value="1"/>
</dbReference>
<name>A0ABD5TGS7_9EURY</name>
<evidence type="ECO:0000313" key="4">
    <source>
        <dbReference type="Proteomes" id="UP001596443"/>
    </source>
</evidence>
<dbReference type="InterPro" id="IPR053193">
    <property type="entry name" value="MetalloPDE_YfcE-like"/>
</dbReference>
<dbReference type="InterPro" id="IPR029052">
    <property type="entry name" value="Metallo-depent_PP-like"/>
</dbReference>
<dbReference type="GeneID" id="81210712"/>